<reference evidence="2 3" key="1">
    <citation type="journal article" date="2020" name="Nat. Food">
        <title>A phased Vanilla planifolia genome enables genetic improvement of flavour and production.</title>
        <authorList>
            <person name="Hasing T."/>
            <person name="Tang H."/>
            <person name="Brym M."/>
            <person name="Khazi F."/>
            <person name="Huang T."/>
            <person name="Chambers A.H."/>
        </authorList>
    </citation>
    <scope>NUCLEOTIDE SEQUENCE [LARGE SCALE GENOMIC DNA]</scope>
    <source>
        <tissue evidence="2">Leaf</tissue>
    </source>
</reference>
<protein>
    <submittedName>
        <fullName evidence="2">Uncharacterized protein</fullName>
    </submittedName>
</protein>
<comment type="caution">
    <text evidence="2">The sequence shown here is derived from an EMBL/GenBank/DDBJ whole genome shotgun (WGS) entry which is preliminary data.</text>
</comment>
<evidence type="ECO:0000313" key="3">
    <source>
        <dbReference type="Proteomes" id="UP000639772"/>
    </source>
</evidence>
<sequence length="123" mass="14000">MAEENLAMRLIPYQQRICYSPRWLRVPEPNVEAMKPDEEAKKLLQERSSSSVLEAREQAKVVGEEETIWNSLSETKQDKSTTCQGRDRDSEVDVETEEDLPSDEKGESLDDDGAKTVEAIEKV</sequence>
<feature type="compositionally biased region" description="Basic and acidic residues" evidence="1">
    <location>
        <begin position="102"/>
        <end position="115"/>
    </location>
</feature>
<evidence type="ECO:0000313" key="2">
    <source>
        <dbReference type="EMBL" id="KAG0464652.1"/>
    </source>
</evidence>
<proteinExistence type="predicted"/>
<dbReference type="EMBL" id="JADCNM010000010">
    <property type="protein sequence ID" value="KAG0464652.1"/>
    <property type="molecule type" value="Genomic_DNA"/>
</dbReference>
<feature type="compositionally biased region" description="Basic and acidic residues" evidence="1">
    <location>
        <begin position="75"/>
        <end position="91"/>
    </location>
</feature>
<feature type="compositionally biased region" description="Acidic residues" evidence="1">
    <location>
        <begin position="92"/>
        <end position="101"/>
    </location>
</feature>
<dbReference type="Proteomes" id="UP000639772">
    <property type="component" value="Chromosome 10"/>
</dbReference>
<feature type="region of interest" description="Disordered" evidence="1">
    <location>
        <begin position="72"/>
        <end position="115"/>
    </location>
</feature>
<dbReference type="AlphaFoldDB" id="A0A835QBB5"/>
<evidence type="ECO:0000256" key="1">
    <source>
        <dbReference type="SAM" id="MobiDB-lite"/>
    </source>
</evidence>
<accession>A0A835QBB5</accession>
<gene>
    <name evidence="2" type="ORF">HPP92_018816</name>
</gene>
<organism evidence="2 3">
    <name type="scientific">Vanilla planifolia</name>
    <name type="common">Vanilla</name>
    <dbReference type="NCBI Taxonomy" id="51239"/>
    <lineage>
        <taxon>Eukaryota</taxon>
        <taxon>Viridiplantae</taxon>
        <taxon>Streptophyta</taxon>
        <taxon>Embryophyta</taxon>
        <taxon>Tracheophyta</taxon>
        <taxon>Spermatophyta</taxon>
        <taxon>Magnoliopsida</taxon>
        <taxon>Liliopsida</taxon>
        <taxon>Asparagales</taxon>
        <taxon>Orchidaceae</taxon>
        <taxon>Vanilloideae</taxon>
        <taxon>Vanilleae</taxon>
        <taxon>Vanilla</taxon>
    </lineage>
</organism>
<name>A0A835QBB5_VANPL</name>